<dbReference type="Gene3D" id="3.40.50.300">
    <property type="entry name" value="P-loop containing nucleotide triphosphate hydrolases"/>
    <property type="match status" value="1"/>
</dbReference>
<dbReference type="InterPro" id="IPR027417">
    <property type="entry name" value="P-loop_NTPase"/>
</dbReference>
<accession>A0ABY1VWP8</accession>
<dbReference type="PANTHER" id="PTHR39206">
    <property type="entry name" value="SLL8004 PROTEIN"/>
    <property type="match status" value="1"/>
</dbReference>
<dbReference type="PANTHER" id="PTHR39206:SF1">
    <property type="entry name" value="SLL8004 PROTEIN"/>
    <property type="match status" value="1"/>
</dbReference>
<keyword evidence="2" id="KW-1185">Reference proteome</keyword>
<protein>
    <submittedName>
        <fullName evidence="1">Uncharacterized protein conserved in bacteria</fullName>
    </submittedName>
</protein>
<gene>
    <name evidence="1" type="ORF">NCTC8502_01621</name>
</gene>
<dbReference type="Proteomes" id="UP000249400">
    <property type="component" value="Chromosome 1"/>
</dbReference>
<sequence length="140" mass="15986">MVRKKLWVMQNKAIFYCGTNDSGKSTLRSFNQDAVQIVIDSDHIAMQINPQNPRLADIDAGRKAIGLFRFAIKLHIDFSMESTLSGNSIIQRIKNAKENGFYVHLNYIGINRIEINLARIKARVKSGGHFIAEDIVKYRY</sequence>
<reference evidence="1 2" key="1">
    <citation type="submission" date="2018-06" db="EMBL/GenBank/DDBJ databases">
        <authorList>
            <consortium name="Pathogen Informatics"/>
            <person name="Doyle S."/>
        </authorList>
    </citation>
    <scope>NUCLEOTIDE SEQUENCE [LARGE SCALE GENOMIC DNA]</scope>
    <source>
        <strain evidence="1 2">NCTC8502</strain>
    </source>
</reference>
<organism evidence="1 2">
    <name type="scientific">Haemophilus aegyptius</name>
    <dbReference type="NCBI Taxonomy" id="197575"/>
    <lineage>
        <taxon>Bacteria</taxon>
        <taxon>Pseudomonadati</taxon>
        <taxon>Pseudomonadota</taxon>
        <taxon>Gammaproteobacteria</taxon>
        <taxon>Pasteurellales</taxon>
        <taxon>Pasteurellaceae</taxon>
        <taxon>Haemophilus</taxon>
    </lineage>
</organism>
<evidence type="ECO:0000313" key="1">
    <source>
        <dbReference type="EMBL" id="SQH37915.1"/>
    </source>
</evidence>
<dbReference type="EMBL" id="LS483429">
    <property type="protein sequence ID" value="SQH37915.1"/>
    <property type="molecule type" value="Genomic_DNA"/>
</dbReference>
<name>A0ABY1VWP8_HAEAE</name>
<proteinExistence type="predicted"/>
<evidence type="ECO:0000313" key="2">
    <source>
        <dbReference type="Proteomes" id="UP000249400"/>
    </source>
</evidence>